<evidence type="ECO:0000313" key="1">
    <source>
        <dbReference type="EMBL" id="AXK60167.1"/>
    </source>
</evidence>
<protein>
    <submittedName>
        <fullName evidence="1">Uncharacterized protein</fullName>
    </submittedName>
</protein>
<dbReference type="Proteomes" id="UP000254834">
    <property type="component" value="Chromosome"/>
</dbReference>
<dbReference type="AlphaFoldDB" id="A0A345ZA50"/>
<proteinExistence type="predicted"/>
<sequence>MKKLYWILCLFPVVCYASPTKNLEKEIIALQQKFDDIDKKMSMLIEKINAQDLLLAQQTRTTQAAIATTCNAEQSDGLQTIVEESESIETTEDTIQDAPVKKLKLSWGKRIAPKEKNVKKEVVKKTTTKEIVLTQEQIVDALDTQGDN</sequence>
<evidence type="ECO:0000313" key="2">
    <source>
        <dbReference type="Proteomes" id="UP000254834"/>
    </source>
</evidence>
<reference evidence="1 2" key="1">
    <citation type="submission" date="2017-12" db="EMBL/GenBank/DDBJ databases">
        <title>Chromulinavorax destructans is a abundant pathogen of dominant heterotrophic picoflagllates.</title>
        <authorList>
            <person name="Deeg C.M."/>
            <person name="Zimmer M."/>
            <person name="Suttle C.A."/>
        </authorList>
    </citation>
    <scope>NUCLEOTIDE SEQUENCE [LARGE SCALE GENOMIC DNA]</scope>
    <source>
        <strain evidence="1 2">SeV1</strain>
    </source>
</reference>
<organism evidence="1 2">
    <name type="scientific">Candidatus Chromulinivorax destructor</name>
    <dbReference type="NCBI Taxonomy" id="2066483"/>
    <lineage>
        <taxon>Bacteria</taxon>
        <taxon>Candidatus Babelota</taxon>
        <taxon>Candidatus Babeliae</taxon>
        <taxon>Candidatus Babeliales</taxon>
        <taxon>Candidatus Chromulinivoraceae</taxon>
        <taxon>Candidatus Chromulinivorax</taxon>
    </lineage>
</organism>
<dbReference type="KEGG" id="cdes:C0J27_00175"/>
<dbReference type="EMBL" id="CP025544">
    <property type="protein sequence ID" value="AXK60167.1"/>
    <property type="molecule type" value="Genomic_DNA"/>
</dbReference>
<keyword evidence="2" id="KW-1185">Reference proteome</keyword>
<name>A0A345ZA50_9BACT</name>
<gene>
    <name evidence="1" type="ORF">C0J27_00175</name>
</gene>
<accession>A0A345ZA50</accession>
<dbReference type="RefSeq" id="WP_115585182.1">
    <property type="nucleotide sequence ID" value="NZ_CP025544.1"/>
</dbReference>